<evidence type="ECO:0000259" key="7">
    <source>
        <dbReference type="PROSITE" id="PS51201"/>
    </source>
</evidence>
<dbReference type="InterPro" id="IPR036721">
    <property type="entry name" value="RCK_C_sf"/>
</dbReference>
<dbReference type="AlphaFoldDB" id="A0A1M6T1Z3"/>
<evidence type="ECO:0000256" key="1">
    <source>
        <dbReference type="ARBA" id="ARBA00017378"/>
    </source>
</evidence>
<dbReference type="InterPro" id="IPR006036">
    <property type="entry name" value="K_uptake_TrkA"/>
</dbReference>
<dbReference type="PROSITE" id="PS51201">
    <property type="entry name" value="RCK_N"/>
    <property type="match status" value="2"/>
</dbReference>
<protein>
    <recommendedName>
        <fullName evidence="1">Trk system potassium uptake protein TrkA</fullName>
    </recommendedName>
</protein>
<dbReference type="NCBIfam" id="NF007031">
    <property type="entry name" value="PRK09496.1-2"/>
    <property type="match status" value="1"/>
</dbReference>
<dbReference type="GO" id="GO:0005886">
    <property type="term" value="C:plasma membrane"/>
    <property type="evidence" value="ECO:0007669"/>
    <property type="project" value="InterPro"/>
</dbReference>
<evidence type="ECO:0000256" key="4">
    <source>
        <dbReference type="ARBA" id="ARBA00022958"/>
    </source>
</evidence>
<dbReference type="RefSeq" id="WP_073477614.1">
    <property type="nucleotide sequence ID" value="NZ_FQZU01000026.1"/>
</dbReference>
<dbReference type="SUPFAM" id="SSF116726">
    <property type="entry name" value="TrkA C-terminal domain-like"/>
    <property type="match status" value="2"/>
</dbReference>
<keyword evidence="2" id="KW-0813">Transport</keyword>
<dbReference type="InterPro" id="IPR006037">
    <property type="entry name" value="RCK_C"/>
</dbReference>
<feature type="domain" description="RCK N-terminal" evidence="7">
    <location>
        <begin position="1"/>
        <end position="122"/>
    </location>
</feature>
<dbReference type="GO" id="GO:0015079">
    <property type="term" value="F:potassium ion transmembrane transporter activity"/>
    <property type="evidence" value="ECO:0007669"/>
    <property type="project" value="InterPro"/>
</dbReference>
<name>A0A1M6T1Z3_9BACT</name>
<dbReference type="Gene3D" id="3.40.50.720">
    <property type="entry name" value="NAD(P)-binding Rossmann-like Domain"/>
    <property type="match status" value="2"/>
</dbReference>
<evidence type="ECO:0000256" key="2">
    <source>
        <dbReference type="ARBA" id="ARBA00022448"/>
    </source>
</evidence>
<keyword evidence="5" id="KW-0520">NAD</keyword>
<dbReference type="InterPro" id="IPR003148">
    <property type="entry name" value="RCK_N"/>
</dbReference>
<keyword evidence="3" id="KW-0633">Potassium transport</keyword>
<evidence type="ECO:0000259" key="8">
    <source>
        <dbReference type="PROSITE" id="PS51202"/>
    </source>
</evidence>
<dbReference type="PANTHER" id="PTHR43833:SF5">
    <property type="entry name" value="TRK SYSTEM POTASSIUM UPTAKE PROTEIN TRKA"/>
    <property type="match status" value="1"/>
</dbReference>
<dbReference type="PANTHER" id="PTHR43833">
    <property type="entry name" value="POTASSIUM CHANNEL PROTEIN 2-RELATED-RELATED"/>
    <property type="match status" value="1"/>
</dbReference>
<dbReference type="Proteomes" id="UP000183994">
    <property type="component" value="Unassembled WGS sequence"/>
</dbReference>
<dbReference type="Gene3D" id="3.30.70.1450">
    <property type="entry name" value="Regulator of K+ conductance, C-terminal domain"/>
    <property type="match status" value="2"/>
</dbReference>
<dbReference type="STRING" id="1121393.SAMN02745216_03570"/>
<sequence>MKILIVGAGEVGFHIASRLATENKDVVVIDKDPKALKRVSEQLDVQVFEGSGSSPEVLREAGISQSDILLAVTDSDETNLVSCLVCDLLSPATRKLIRIRDSDYTDFTDRLKDDPPHIDTVINPEVELVRTVQRLLEVPGAEDVAEFSDGAIKLIGVRLDELSPLSNMRLTKLREVTGDFHLLIAAIVRDEELIVPTGRDSLLRGDLVYFVTDDANLHTALKLFGKESRTVKRAFIVGGGRIGMRLARALAQNGVYVKIVEDDPQRCNRLAEALNNVVVLNGDGTDQGLLAEENIEDMDVVITVTGDEETNILTSLLAKRMGVPIAVTRINKFGYFPLTTAIGIEHVISSRLSAINTILGHVRRGKVLSSVSLKGERAEVLEAEALETAEIVGKPLKSISFPKGALVISIIRDNEVIIPRGDSVIQPADRIILLCSQQAIPKIEKAMAVKLEFF</sequence>
<feature type="domain" description="RCK N-terminal" evidence="7">
    <location>
        <begin position="231"/>
        <end position="348"/>
    </location>
</feature>
<evidence type="ECO:0000256" key="3">
    <source>
        <dbReference type="ARBA" id="ARBA00022538"/>
    </source>
</evidence>
<keyword evidence="6" id="KW-0406">Ion transport</keyword>
<keyword evidence="4" id="KW-0630">Potassium</keyword>
<dbReference type="InterPro" id="IPR036291">
    <property type="entry name" value="NAD(P)-bd_dom_sf"/>
</dbReference>
<organism evidence="9 10">
    <name type="scientific">Desulfatibacillum alkenivorans DSM 16219</name>
    <dbReference type="NCBI Taxonomy" id="1121393"/>
    <lineage>
        <taxon>Bacteria</taxon>
        <taxon>Pseudomonadati</taxon>
        <taxon>Thermodesulfobacteriota</taxon>
        <taxon>Desulfobacteria</taxon>
        <taxon>Desulfobacterales</taxon>
        <taxon>Desulfatibacillaceae</taxon>
        <taxon>Desulfatibacillum</taxon>
    </lineage>
</organism>
<feature type="domain" description="RCK C-terminal" evidence="8">
    <location>
        <begin position="142"/>
        <end position="226"/>
    </location>
</feature>
<dbReference type="OrthoDB" id="9775180at2"/>
<dbReference type="SUPFAM" id="SSF51735">
    <property type="entry name" value="NAD(P)-binding Rossmann-fold domains"/>
    <property type="match status" value="2"/>
</dbReference>
<dbReference type="Pfam" id="PF02254">
    <property type="entry name" value="TrkA_N"/>
    <property type="match status" value="2"/>
</dbReference>
<evidence type="ECO:0000313" key="9">
    <source>
        <dbReference type="EMBL" id="SHK50929.1"/>
    </source>
</evidence>
<dbReference type="PRINTS" id="PR00335">
    <property type="entry name" value="KUPTAKETRKA"/>
</dbReference>
<evidence type="ECO:0000256" key="6">
    <source>
        <dbReference type="ARBA" id="ARBA00023065"/>
    </source>
</evidence>
<proteinExistence type="predicted"/>
<dbReference type="NCBIfam" id="NF007039">
    <property type="entry name" value="PRK09496.3-2"/>
    <property type="match status" value="1"/>
</dbReference>
<gene>
    <name evidence="9" type="ORF">SAMN02745216_03570</name>
</gene>
<dbReference type="NCBIfam" id="NF007041">
    <property type="entry name" value="PRK09496.3-4"/>
    <property type="match status" value="1"/>
</dbReference>
<evidence type="ECO:0000256" key="5">
    <source>
        <dbReference type="ARBA" id="ARBA00023027"/>
    </source>
</evidence>
<evidence type="ECO:0000313" key="10">
    <source>
        <dbReference type="Proteomes" id="UP000183994"/>
    </source>
</evidence>
<dbReference type="PROSITE" id="PS51202">
    <property type="entry name" value="RCK_C"/>
    <property type="match status" value="2"/>
</dbReference>
<feature type="domain" description="RCK C-terminal" evidence="8">
    <location>
        <begin position="368"/>
        <end position="449"/>
    </location>
</feature>
<dbReference type="EMBL" id="FQZU01000026">
    <property type="protein sequence ID" value="SHK50929.1"/>
    <property type="molecule type" value="Genomic_DNA"/>
</dbReference>
<accession>A0A1M6T1Z3</accession>
<keyword evidence="10" id="KW-1185">Reference proteome</keyword>
<dbReference type="Pfam" id="PF02080">
    <property type="entry name" value="TrkA_C"/>
    <property type="match status" value="2"/>
</dbReference>
<dbReference type="InterPro" id="IPR050721">
    <property type="entry name" value="Trk_Ktr_HKT_K-transport"/>
</dbReference>
<dbReference type="NCBIfam" id="NF007032">
    <property type="entry name" value="PRK09496.1-4"/>
    <property type="match status" value="1"/>
</dbReference>
<reference evidence="10" key="1">
    <citation type="submission" date="2016-11" db="EMBL/GenBank/DDBJ databases">
        <authorList>
            <person name="Varghese N."/>
            <person name="Submissions S."/>
        </authorList>
    </citation>
    <scope>NUCLEOTIDE SEQUENCE [LARGE SCALE GENOMIC DNA]</scope>
    <source>
        <strain evidence="10">DSM 16219</strain>
    </source>
</reference>